<dbReference type="RefSeq" id="WP_226541800.1">
    <property type="nucleotide sequence ID" value="NZ_JAJAPW010000002.1"/>
</dbReference>
<sequence length="237" mass="27127">MKKKLEAELISIAHKILKLKGREDVKKMHEQVAVLYEKLSVLKFAEENAEAGMPSIGSNSSFFGMLDSAFNNKISDSIEVEDKVYIKLEDEEDNKDDIMEHAIHKIKDMATLMPDKIDEPVAKPDFDEITAGFKETPVFEPVTKATSSVSFEKKSLNDKLNINKLNIGLNDKIAFINKLFNGKSEDYDRVISQLNTTETFTEAQQFITTMIKPDYNNWQGKEEFEDRFLEIIEAKFN</sequence>
<gene>
    <name evidence="1" type="ORF">LG649_05130</name>
</gene>
<dbReference type="AlphaFoldDB" id="A0A9X1HZJ5"/>
<comment type="caution">
    <text evidence="1">The sequence shown here is derived from an EMBL/GenBank/DDBJ whole genome shotgun (WGS) entry which is preliminary data.</text>
</comment>
<dbReference type="EMBL" id="JAJAPW010000002">
    <property type="protein sequence ID" value="MCB4798215.1"/>
    <property type="molecule type" value="Genomic_DNA"/>
</dbReference>
<reference evidence="1" key="1">
    <citation type="submission" date="2021-10" db="EMBL/GenBank/DDBJ databases">
        <title>Tamlana sargassums sp. nov., and Tamlana laminarinivorans sp. nov., two new bacteria isolated from the brown alga.</title>
        <authorList>
            <person name="Li J."/>
        </authorList>
    </citation>
    <scope>NUCLEOTIDE SEQUENCE</scope>
    <source>
        <strain evidence="1">PT2-4</strain>
    </source>
</reference>
<dbReference type="Proteomes" id="UP001139199">
    <property type="component" value="Unassembled WGS sequence"/>
</dbReference>
<evidence type="ECO:0000313" key="2">
    <source>
        <dbReference type="Proteomes" id="UP001139199"/>
    </source>
</evidence>
<name>A0A9X1HZJ5_9FLAO</name>
<accession>A0A9X1HZJ5</accession>
<keyword evidence="2" id="KW-1185">Reference proteome</keyword>
<proteinExistence type="predicted"/>
<organism evidence="1 2">
    <name type="scientific">Neotamlana laminarinivorans</name>
    <dbReference type="NCBI Taxonomy" id="2883124"/>
    <lineage>
        <taxon>Bacteria</taxon>
        <taxon>Pseudomonadati</taxon>
        <taxon>Bacteroidota</taxon>
        <taxon>Flavobacteriia</taxon>
        <taxon>Flavobacteriales</taxon>
        <taxon>Flavobacteriaceae</taxon>
        <taxon>Neotamlana</taxon>
    </lineage>
</organism>
<evidence type="ECO:0000313" key="1">
    <source>
        <dbReference type="EMBL" id="MCB4798215.1"/>
    </source>
</evidence>
<protein>
    <submittedName>
        <fullName evidence="1">Uncharacterized protein</fullName>
    </submittedName>
</protein>